<proteinExistence type="predicted"/>
<evidence type="ECO:0000313" key="3">
    <source>
        <dbReference type="Proteomes" id="UP000609879"/>
    </source>
</evidence>
<dbReference type="InterPro" id="IPR045728">
    <property type="entry name" value="DUF6082"/>
</dbReference>
<dbReference type="Pfam" id="PF19560">
    <property type="entry name" value="DUF6082"/>
    <property type="match status" value="1"/>
</dbReference>
<organism evidence="2 3">
    <name type="scientific">Paractinoplanes deccanensis</name>
    <dbReference type="NCBI Taxonomy" id="113561"/>
    <lineage>
        <taxon>Bacteria</taxon>
        <taxon>Bacillati</taxon>
        <taxon>Actinomycetota</taxon>
        <taxon>Actinomycetes</taxon>
        <taxon>Micromonosporales</taxon>
        <taxon>Micromonosporaceae</taxon>
        <taxon>Paractinoplanes</taxon>
    </lineage>
</organism>
<accession>A0ABQ3YBX8</accession>
<keyword evidence="1" id="KW-0472">Membrane</keyword>
<feature type="transmembrane region" description="Helical" evidence="1">
    <location>
        <begin position="20"/>
        <end position="41"/>
    </location>
</feature>
<sequence length="208" mass="23369">MRTPARPFHLNRSLARFSYWLVGTLVTSLLTLIVGVGAAAVLSKQGATEDWSRWSNVGQTFGVLGAMISSLALIVVVLGTRIQQREMQRTSAASFSMLHLEILRLGIEDSQLSKVWPEFRAGISDEENRQFLYANIIYQFQLTSLHLAKATDEEVISHMRYLLRSPIFRAYWEAAADGRSTLSPGSLEYLFARRIDDLCQEIDTAVAQ</sequence>
<evidence type="ECO:0000256" key="1">
    <source>
        <dbReference type="SAM" id="Phobius"/>
    </source>
</evidence>
<name>A0ABQ3YBX8_9ACTN</name>
<keyword evidence="1" id="KW-1133">Transmembrane helix</keyword>
<dbReference type="EMBL" id="BOMI01000121">
    <property type="protein sequence ID" value="GID77471.1"/>
    <property type="molecule type" value="Genomic_DNA"/>
</dbReference>
<feature type="transmembrane region" description="Helical" evidence="1">
    <location>
        <begin position="61"/>
        <end position="79"/>
    </location>
</feature>
<protein>
    <recommendedName>
        <fullName evidence="4">DUF4760 domain-containing protein</fullName>
    </recommendedName>
</protein>
<reference evidence="2 3" key="1">
    <citation type="submission" date="2021-01" db="EMBL/GenBank/DDBJ databases">
        <title>Whole genome shotgun sequence of Actinoplanes deccanensis NBRC 13994.</title>
        <authorList>
            <person name="Komaki H."/>
            <person name="Tamura T."/>
        </authorList>
    </citation>
    <scope>NUCLEOTIDE SEQUENCE [LARGE SCALE GENOMIC DNA]</scope>
    <source>
        <strain evidence="2 3">NBRC 13994</strain>
    </source>
</reference>
<evidence type="ECO:0008006" key="4">
    <source>
        <dbReference type="Google" id="ProtNLM"/>
    </source>
</evidence>
<evidence type="ECO:0000313" key="2">
    <source>
        <dbReference type="EMBL" id="GID77471.1"/>
    </source>
</evidence>
<gene>
    <name evidence="2" type="ORF">Ade02nite_61120</name>
</gene>
<keyword evidence="3" id="KW-1185">Reference proteome</keyword>
<comment type="caution">
    <text evidence="2">The sequence shown here is derived from an EMBL/GenBank/DDBJ whole genome shotgun (WGS) entry which is preliminary data.</text>
</comment>
<dbReference type="RefSeq" id="WP_203771467.1">
    <property type="nucleotide sequence ID" value="NZ_BAAABO010000002.1"/>
</dbReference>
<keyword evidence="1" id="KW-0812">Transmembrane</keyword>
<dbReference type="Proteomes" id="UP000609879">
    <property type="component" value="Unassembled WGS sequence"/>
</dbReference>